<organism evidence="1 2">
    <name type="scientific">Nocardia jinanensis</name>
    <dbReference type="NCBI Taxonomy" id="382504"/>
    <lineage>
        <taxon>Bacteria</taxon>
        <taxon>Bacillati</taxon>
        <taxon>Actinomycetota</taxon>
        <taxon>Actinomycetes</taxon>
        <taxon>Mycobacteriales</taxon>
        <taxon>Nocardiaceae</taxon>
        <taxon>Nocardia</taxon>
    </lineage>
</organism>
<sequence length="116" mass="12311">MSPVPNADGWDLWFEPSASGPTAQGRAGEVAAGPLRYVLGVPVGLRVSLGKGCSAPLLFDVHRMQAEVHSQVARPAIAANIQLCHRIDSIQLCFKVVRTSRPHRVTTGTGASTAIR</sequence>
<dbReference type="AlphaFoldDB" id="A0A917VVR6"/>
<reference evidence="1" key="2">
    <citation type="submission" date="2020-09" db="EMBL/GenBank/DDBJ databases">
        <authorList>
            <person name="Sun Q."/>
            <person name="Zhou Y."/>
        </authorList>
    </citation>
    <scope>NUCLEOTIDE SEQUENCE</scope>
    <source>
        <strain evidence="1">CGMCC 4.3508</strain>
    </source>
</reference>
<evidence type="ECO:0000313" key="2">
    <source>
        <dbReference type="Proteomes" id="UP000638263"/>
    </source>
</evidence>
<reference evidence="1" key="1">
    <citation type="journal article" date="2014" name="Int. J. Syst. Evol. Microbiol.">
        <title>Complete genome sequence of Corynebacterium casei LMG S-19264T (=DSM 44701T), isolated from a smear-ripened cheese.</title>
        <authorList>
            <consortium name="US DOE Joint Genome Institute (JGI-PGF)"/>
            <person name="Walter F."/>
            <person name="Albersmeier A."/>
            <person name="Kalinowski J."/>
            <person name="Ruckert C."/>
        </authorList>
    </citation>
    <scope>NUCLEOTIDE SEQUENCE</scope>
    <source>
        <strain evidence="1">CGMCC 4.3508</strain>
    </source>
</reference>
<comment type="caution">
    <text evidence="1">The sequence shown here is derived from an EMBL/GenBank/DDBJ whole genome shotgun (WGS) entry which is preliminary data.</text>
</comment>
<evidence type="ECO:0000313" key="1">
    <source>
        <dbReference type="EMBL" id="GGL28267.1"/>
    </source>
</evidence>
<name>A0A917VVR6_9NOCA</name>
<gene>
    <name evidence="1" type="ORF">GCM10011588_48880</name>
</gene>
<protein>
    <submittedName>
        <fullName evidence="1">Uncharacterized protein</fullName>
    </submittedName>
</protein>
<accession>A0A917VVR6</accession>
<dbReference type="Proteomes" id="UP000638263">
    <property type="component" value="Unassembled WGS sequence"/>
</dbReference>
<dbReference type="EMBL" id="BMMH01000011">
    <property type="protein sequence ID" value="GGL28267.1"/>
    <property type="molecule type" value="Genomic_DNA"/>
</dbReference>
<proteinExistence type="predicted"/>
<keyword evidence="2" id="KW-1185">Reference proteome</keyword>